<name>A0ABP8H667_9BURK</name>
<keyword evidence="5" id="KW-1185">Reference proteome</keyword>
<dbReference type="PANTHER" id="PTHR44942:SF4">
    <property type="entry name" value="METHYLTRANSFERASE TYPE 11 DOMAIN-CONTAINING PROTEIN"/>
    <property type="match status" value="1"/>
</dbReference>
<accession>A0ABP8H667</accession>
<dbReference type="Proteomes" id="UP001501671">
    <property type="component" value="Unassembled WGS sequence"/>
</dbReference>
<sequence length="266" mass="29096">MTAPIPFIPDRFKLAAGHYLTGRPAYSPALIRRVAETCGLDRSARLLDLGCGPGQLSLAFASWVGAGLGIDPEPEMLRLAAELGAAIAPNIDYRQGSSYDLSPALGRFRLAVIGRAFHWMDRQETLQRLDALVEAGGAVALFSTSTVHDAACPWLAQYRQTIGNYAQDEPARLQRKADQWESHDAVLRRSAFSSLERISVVEQRRVPVERLLARPLSMSSLSRERLGDRLDHLIAELDALLAPHARGGAVDELVESTALIARRPLA</sequence>
<evidence type="ECO:0000259" key="3">
    <source>
        <dbReference type="Pfam" id="PF13649"/>
    </source>
</evidence>
<dbReference type="InterPro" id="IPR029063">
    <property type="entry name" value="SAM-dependent_MTases_sf"/>
</dbReference>
<dbReference type="InterPro" id="IPR041698">
    <property type="entry name" value="Methyltransf_25"/>
</dbReference>
<reference evidence="5" key="1">
    <citation type="journal article" date="2019" name="Int. J. Syst. Evol. Microbiol.">
        <title>The Global Catalogue of Microorganisms (GCM) 10K type strain sequencing project: providing services to taxonomists for standard genome sequencing and annotation.</title>
        <authorList>
            <consortium name="The Broad Institute Genomics Platform"/>
            <consortium name="The Broad Institute Genome Sequencing Center for Infectious Disease"/>
            <person name="Wu L."/>
            <person name="Ma J."/>
        </authorList>
    </citation>
    <scope>NUCLEOTIDE SEQUENCE [LARGE SCALE GENOMIC DNA]</scope>
    <source>
        <strain evidence="5">JCM 17666</strain>
    </source>
</reference>
<proteinExistence type="predicted"/>
<evidence type="ECO:0000313" key="4">
    <source>
        <dbReference type="EMBL" id="GAA4334927.1"/>
    </source>
</evidence>
<keyword evidence="1 4" id="KW-0489">Methyltransferase</keyword>
<dbReference type="Pfam" id="PF13649">
    <property type="entry name" value="Methyltransf_25"/>
    <property type="match status" value="1"/>
</dbReference>
<dbReference type="RefSeq" id="WP_345250434.1">
    <property type="nucleotide sequence ID" value="NZ_BAABFO010000012.1"/>
</dbReference>
<dbReference type="InterPro" id="IPR051052">
    <property type="entry name" value="Diverse_substrate_MTase"/>
</dbReference>
<protein>
    <submittedName>
        <fullName evidence="4">Class I SAM-dependent methyltransferase</fullName>
    </submittedName>
</protein>
<evidence type="ECO:0000256" key="1">
    <source>
        <dbReference type="ARBA" id="ARBA00022603"/>
    </source>
</evidence>
<evidence type="ECO:0000256" key="2">
    <source>
        <dbReference type="ARBA" id="ARBA00022679"/>
    </source>
</evidence>
<dbReference type="GO" id="GO:0032259">
    <property type="term" value="P:methylation"/>
    <property type="evidence" value="ECO:0007669"/>
    <property type="project" value="UniProtKB-KW"/>
</dbReference>
<comment type="caution">
    <text evidence="4">The sequence shown here is derived from an EMBL/GenBank/DDBJ whole genome shotgun (WGS) entry which is preliminary data.</text>
</comment>
<dbReference type="CDD" id="cd02440">
    <property type="entry name" value="AdoMet_MTases"/>
    <property type="match status" value="1"/>
</dbReference>
<gene>
    <name evidence="4" type="ORF">GCM10023144_27660</name>
</gene>
<dbReference type="SUPFAM" id="SSF53335">
    <property type="entry name" value="S-adenosyl-L-methionine-dependent methyltransferases"/>
    <property type="match status" value="1"/>
</dbReference>
<dbReference type="EMBL" id="BAABFO010000012">
    <property type="protein sequence ID" value="GAA4334927.1"/>
    <property type="molecule type" value="Genomic_DNA"/>
</dbReference>
<organism evidence="4 5">
    <name type="scientific">Pigmentiphaga soli</name>
    <dbReference type="NCBI Taxonomy" id="1007095"/>
    <lineage>
        <taxon>Bacteria</taxon>
        <taxon>Pseudomonadati</taxon>
        <taxon>Pseudomonadota</taxon>
        <taxon>Betaproteobacteria</taxon>
        <taxon>Burkholderiales</taxon>
        <taxon>Alcaligenaceae</taxon>
        <taxon>Pigmentiphaga</taxon>
    </lineage>
</organism>
<dbReference type="Gene3D" id="3.40.50.150">
    <property type="entry name" value="Vaccinia Virus protein VP39"/>
    <property type="match status" value="1"/>
</dbReference>
<feature type="domain" description="Methyltransferase" evidence="3">
    <location>
        <begin position="47"/>
        <end position="137"/>
    </location>
</feature>
<keyword evidence="2" id="KW-0808">Transferase</keyword>
<dbReference type="GO" id="GO:0008168">
    <property type="term" value="F:methyltransferase activity"/>
    <property type="evidence" value="ECO:0007669"/>
    <property type="project" value="UniProtKB-KW"/>
</dbReference>
<dbReference type="PANTHER" id="PTHR44942">
    <property type="entry name" value="METHYLTRANSF_11 DOMAIN-CONTAINING PROTEIN"/>
    <property type="match status" value="1"/>
</dbReference>
<evidence type="ECO:0000313" key="5">
    <source>
        <dbReference type="Proteomes" id="UP001501671"/>
    </source>
</evidence>